<sequence>MAMGEMMRAEGQGGAAAPVAAHRPPRPEIQIETLRDDRRLRVWRHRGQSNRLVVCFSGVGRDWRVPPRLELAKTACAAGRDHALYFADPARSWLNAPLLAEEIAGLIEAEVARTGATQVVALGHSLGGFSALVLSGFTRFDVVLALSPQMSIDPALVPDERRWSTLRARIPAFRIRAASDHMARATQHYVLFGTAARETPQRRLLRPAPNVQCFDLPRVRHDSVVRIHQAGVLDEVVQLAFAGRTRRLRQLLRDRMKAVQAAPEPEGAEA</sequence>
<dbReference type="Gene3D" id="3.40.50.1820">
    <property type="entry name" value="alpha/beta hydrolase"/>
    <property type="match status" value="1"/>
</dbReference>
<proteinExistence type="predicted"/>
<reference evidence="2" key="2">
    <citation type="submission" date="2020-09" db="EMBL/GenBank/DDBJ databases">
        <authorList>
            <person name="Sun Q."/>
            <person name="Kim S."/>
        </authorList>
    </citation>
    <scope>NUCLEOTIDE SEQUENCE</scope>
    <source>
        <strain evidence="2">KCTC 23714</strain>
    </source>
</reference>
<evidence type="ECO:0000313" key="2">
    <source>
        <dbReference type="EMBL" id="GGW28977.1"/>
    </source>
</evidence>
<organism evidence="2 3">
    <name type="scientific">Gemmobacter lanyuensis</name>
    <dbReference type="NCBI Taxonomy" id="1054497"/>
    <lineage>
        <taxon>Bacteria</taxon>
        <taxon>Pseudomonadati</taxon>
        <taxon>Pseudomonadota</taxon>
        <taxon>Alphaproteobacteria</taxon>
        <taxon>Rhodobacterales</taxon>
        <taxon>Paracoccaceae</taxon>
        <taxon>Gemmobacter</taxon>
    </lineage>
</organism>
<comment type="caution">
    <text evidence="2">The sequence shown here is derived from an EMBL/GenBank/DDBJ whole genome shotgun (WGS) entry which is preliminary data.</text>
</comment>
<dbReference type="EMBL" id="BMYQ01000004">
    <property type="protein sequence ID" value="GGW28977.1"/>
    <property type="molecule type" value="Genomic_DNA"/>
</dbReference>
<evidence type="ECO:0000313" key="3">
    <source>
        <dbReference type="Proteomes" id="UP000628984"/>
    </source>
</evidence>
<keyword evidence="3" id="KW-1185">Reference proteome</keyword>
<evidence type="ECO:0000256" key="1">
    <source>
        <dbReference type="SAM" id="MobiDB-lite"/>
    </source>
</evidence>
<name>A0A918IRF5_9RHOB</name>
<feature type="region of interest" description="Disordered" evidence="1">
    <location>
        <begin position="1"/>
        <end position="27"/>
    </location>
</feature>
<dbReference type="SUPFAM" id="SSF53474">
    <property type="entry name" value="alpha/beta-Hydrolases"/>
    <property type="match status" value="1"/>
</dbReference>
<protein>
    <submittedName>
        <fullName evidence="2">Uncharacterized protein</fullName>
    </submittedName>
</protein>
<gene>
    <name evidence="2" type="ORF">GCM10011452_16870</name>
</gene>
<dbReference type="InterPro" id="IPR000801">
    <property type="entry name" value="Esterase-like"/>
</dbReference>
<dbReference type="InterPro" id="IPR029058">
    <property type="entry name" value="AB_hydrolase_fold"/>
</dbReference>
<dbReference type="Pfam" id="PF00756">
    <property type="entry name" value="Esterase"/>
    <property type="match status" value="1"/>
</dbReference>
<dbReference type="AlphaFoldDB" id="A0A918IRF5"/>
<accession>A0A918IRF5</accession>
<reference evidence="2" key="1">
    <citation type="journal article" date="2014" name="Int. J. Syst. Evol. Microbiol.">
        <title>Complete genome sequence of Corynebacterium casei LMG S-19264T (=DSM 44701T), isolated from a smear-ripened cheese.</title>
        <authorList>
            <consortium name="US DOE Joint Genome Institute (JGI-PGF)"/>
            <person name="Walter F."/>
            <person name="Albersmeier A."/>
            <person name="Kalinowski J."/>
            <person name="Ruckert C."/>
        </authorList>
    </citation>
    <scope>NUCLEOTIDE SEQUENCE</scope>
    <source>
        <strain evidence="2">KCTC 23714</strain>
    </source>
</reference>
<dbReference type="Proteomes" id="UP000628984">
    <property type="component" value="Unassembled WGS sequence"/>
</dbReference>